<feature type="transmembrane region" description="Helical" evidence="1">
    <location>
        <begin position="261"/>
        <end position="280"/>
    </location>
</feature>
<keyword evidence="1" id="KW-0472">Membrane</keyword>
<keyword evidence="1" id="KW-0812">Transmembrane</keyword>
<sequence length="287" mass="30303">MSPIYRHLLRCYPRAYRAQHGPELLATLAETGGRFSSREALALTTAGLRTRLSGRSGLSPWIDGLHLGLLLYLLLDRMASVPRLVFVLNHPASYLAVAAWAVLVVALLRGKAVVALASGVATCAGELLVTHLADGPLDSRLLPASAGRWAVLFVLLAVLAAARKRGIPTRGWPWALLVLPLLQLAVAVLPAFVPNASGLARLGFLMPSVLVFAALLGAGLLTRSVRWPLAATVHLALTATGVLIISRGESFILIGSSEVPYLPLLLGSLAVVVGFAVGYGRARDGLR</sequence>
<dbReference type="RefSeq" id="WP_123663769.1">
    <property type="nucleotide sequence ID" value="NZ_RJKE01000001.1"/>
</dbReference>
<accession>A0A3N1CS41</accession>
<dbReference type="EMBL" id="RJKE01000001">
    <property type="protein sequence ID" value="ROO84117.1"/>
    <property type="molecule type" value="Genomic_DNA"/>
</dbReference>
<keyword evidence="1" id="KW-1133">Transmembrane helix</keyword>
<protein>
    <submittedName>
        <fullName evidence="2">Uncharacterized protein</fullName>
    </submittedName>
</protein>
<dbReference type="AlphaFoldDB" id="A0A3N1CS41"/>
<evidence type="ECO:0000313" key="2">
    <source>
        <dbReference type="EMBL" id="ROO84117.1"/>
    </source>
</evidence>
<proteinExistence type="predicted"/>
<dbReference type="OrthoDB" id="3397817at2"/>
<feature type="transmembrane region" description="Helical" evidence="1">
    <location>
        <begin position="145"/>
        <end position="162"/>
    </location>
</feature>
<organism evidence="2 3">
    <name type="scientific">Actinocorallia herbida</name>
    <dbReference type="NCBI Taxonomy" id="58109"/>
    <lineage>
        <taxon>Bacteria</taxon>
        <taxon>Bacillati</taxon>
        <taxon>Actinomycetota</taxon>
        <taxon>Actinomycetes</taxon>
        <taxon>Streptosporangiales</taxon>
        <taxon>Thermomonosporaceae</taxon>
        <taxon>Actinocorallia</taxon>
    </lineage>
</organism>
<feature type="transmembrane region" description="Helical" evidence="1">
    <location>
        <begin position="233"/>
        <end position="255"/>
    </location>
</feature>
<feature type="transmembrane region" description="Helical" evidence="1">
    <location>
        <begin position="113"/>
        <end position="133"/>
    </location>
</feature>
<gene>
    <name evidence="2" type="ORF">EDD29_1634</name>
</gene>
<feature type="transmembrane region" description="Helical" evidence="1">
    <location>
        <begin position="174"/>
        <end position="193"/>
    </location>
</feature>
<evidence type="ECO:0000313" key="3">
    <source>
        <dbReference type="Proteomes" id="UP000272400"/>
    </source>
</evidence>
<feature type="transmembrane region" description="Helical" evidence="1">
    <location>
        <begin position="87"/>
        <end position="108"/>
    </location>
</feature>
<evidence type="ECO:0000256" key="1">
    <source>
        <dbReference type="SAM" id="Phobius"/>
    </source>
</evidence>
<name>A0A3N1CS41_9ACTN</name>
<keyword evidence="3" id="KW-1185">Reference proteome</keyword>
<dbReference type="Proteomes" id="UP000272400">
    <property type="component" value="Unassembled WGS sequence"/>
</dbReference>
<reference evidence="2 3" key="1">
    <citation type="submission" date="2018-11" db="EMBL/GenBank/DDBJ databases">
        <title>Sequencing the genomes of 1000 actinobacteria strains.</title>
        <authorList>
            <person name="Klenk H.-P."/>
        </authorList>
    </citation>
    <scope>NUCLEOTIDE SEQUENCE [LARGE SCALE GENOMIC DNA]</scope>
    <source>
        <strain evidence="2 3">DSM 44254</strain>
    </source>
</reference>
<comment type="caution">
    <text evidence="2">The sequence shown here is derived from an EMBL/GenBank/DDBJ whole genome shotgun (WGS) entry which is preliminary data.</text>
</comment>
<feature type="transmembrane region" description="Helical" evidence="1">
    <location>
        <begin position="199"/>
        <end position="221"/>
    </location>
</feature>